<feature type="repeat" description="NHL" evidence="2">
    <location>
        <begin position="106"/>
        <end position="141"/>
    </location>
</feature>
<dbReference type="OMA" id="THCIHRI"/>
<feature type="repeat" description="NHL" evidence="2">
    <location>
        <begin position="58"/>
        <end position="88"/>
    </location>
</feature>
<dbReference type="SUPFAM" id="SSF54695">
    <property type="entry name" value="POZ domain"/>
    <property type="match status" value="1"/>
</dbReference>
<dbReference type="Pfam" id="PF01436">
    <property type="entry name" value="NHL"/>
    <property type="match status" value="4"/>
</dbReference>
<dbReference type="InterPro" id="IPR001258">
    <property type="entry name" value="NHL_repeat"/>
</dbReference>
<dbReference type="PaxDb" id="2903-EOD32213"/>
<proteinExistence type="predicted"/>
<dbReference type="SUPFAM" id="SSF101898">
    <property type="entry name" value="NHL repeat"/>
    <property type="match status" value="1"/>
</dbReference>
<evidence type="ECO:0000259" key="4">
    <source>
        <dbReference type="PROSITE" id="PS50097"/>
    </source>
</evidence>
<feature type="compositionally biased region" description="Basic and acidic residues" evidence="3">
    <location>
        <begin position="503"/>
        <end position="514"/>
    </location>
</feature>
<accession>A0A0D3K8X8</accession>
<dbReference type="AlphaFoldDB" id="A0A0D3K8X8"/>
<dbReference type="Proteomes" id="UP000013827">
    <property type="component" value="Unassembled WGS sequence"/>
</dbReference>
<feature type="compositionally biased region" description="Low complexity" evidence="3">
    <location>
        <begin position="526"/>
        <end position="535"/>
    </location>
</feature>
<dbReference type="HOGENOM" id="CLU_500071_0_0_1"/>
<dbReference type="InterPro" id="IPR011042">
    <property type="entry name" value="6-blade_b-propeller_TolB-like"/>
</dbReference>
<dbReference type="EnsemblProtists" id="EOD32213">
    <property type="protein sequence ID" value="EOD32213"/>
    <property type="gene ID" value="EMIHUDRAFT_462761"/>
</dbReference>
<evidence type="ECO:0000256" key="2">
    <source>
        <dbReference type="PROSITE-ProRule" id="PRU00504"/>
    </source>
</evidence>
<feature type="domain" description="BTB" evidence="4">
    <location>
        <begin position="373"/>
        <end position="440"/>
    </location>
</feature>
<dbReference type="eggNOG" id="KOG2177">
    <property type="taxonomic scope" value="Eukaryota"/>
</dbReference>
<dbReference type="KEGG" id="ehx:EMIHUDRAFT_462761"/>
<evidence type="ECO:0000313" key="5">
    <source>
        <dbReference type="EnsemblProtists" id="EOD32213"/>
    </source>
</evidence>
<dbReference type="RefSeq" id="XP_005784642.1">
    <property type="nucleotide sequence ID" value="XM_005784585.1"/>
</dbReference>
<dbReference type="SMART" id="SM00225">
    <property type="entry name" value="BTB"/>
    <property type="match status" value="1"/>
</dbReference>
<reference evidence="6" key="1">
    <citation type="journal article" date="2013" name="Nature">
        <title>Pan genome of the phytoplankton Emiliania underpins its global distribution.</title>
        <authorList>
            <person name="Read B.A."/>
            <person name="Kegel J."/>
            <person name="Klute M.J."/>
            <person name="Kuo A."/>
            <person name="Lefebvre S.C."/>
            <person name="Maumus F."/>
            <person name="Mayer C."/>
            <person name="Miller J."/>
            <person name="Monier A."/>
            <person name="Salamov A."/>
            <person name="Young J."/>
            <person name="Aguilar M."/>
            <person name="Claverie J.M."/>
            <person name="Frickenhaus S."/>
            <person name="Gonzalez K."/>
            <person name="Herman E.K."/>
            <person name="Lin Y.C."/>
            <person name="Napier J."/>
            <person name="Ogata H."/>
            <person name="Sarno A.F."/>
            <person name="Shmutz J."/>
            <person name="Schroeder D."/>
            <person name="de Vargas C."/>
            <person name="Verret F."/>
            <person name="von Dassow P."/>
            <person name="Valentin K."/>
            <person name="Van de Peer Y."/>
            <person name="Wheeler G."/>
            <person name="Dacks J.B."/>
            <person name="Delwiche C.F."/>
            <person name="Dyhrman S.T."/>
            <person name="Glockner G."/>
            <person name="John U."/>
            <person name="Richards T."/>
            <person name="Worden A.Z."/>
            <person name="Zhang X."/>
            <person name="Grigoriev I.V."/>
            <person name="Allen A.E."/>
            <person name="Bidle K."/>
            <person name="Borodovsky M."/>
            <person name="Bowler C."/>
            <person name="Brownlee C."/>
            <person name="Cock J.M."/>
            <person name="Elias M."/>
            <person name="Gladyshev V.N."/>
            <person name="Groth M."/>
            <person name="Guda C."/>
            <person name="Hadaegh A."/>
            <person name="Iglesias-Rodriguez M.D."/>
            <person name="Jenkins J."/>
            <person name="Jones B.M."/>
            <person name="Lawson T."/>
            <person name="Leese F."/>
            <person name="Lindquist E."/>
            <person name="Lobanov A."/>
            <person name="Lomsadze A."/>
            <person name="Malik S.B."/>
            <person name="Marsh M.E."/>
            <person name="Mackinder L."/>
            <person name="Mock T."/>
            <person name="Mueller-Roeber B."/>
            <person name="Pagarete A."/>
            <person name="Parker M."/>
            <person name="Probert I."/>
            <person name="Quesneville H."/>
            <person name="Raines C."/>
            <person name="Rensing S.A."/>
            <person name="Riano-Pachon D.M."/>
            <person name="Richier S."/>
            <person name="Rokitta S."/>
            <person name="Shiraiwa Y."/>
            <person name="Soanes D.M."/>
            <person name="van der Giezen M."/>
            <person name="Wahlund T.M."/>
            <person name="Williams B."/>
            <person name="Wilson W."/>
            <person name="Wolfe G."/>
            <person name="Wurch L.L."/>
        </authorList>
    </citation>
    <scope>NUCLEOTIDE SEQUENCE</scope>
</reference>
<dbReference type="InterPro" id="IPR011333">
    <property type="entry name" value="SKP1/BTB/POZ_sf"/>
</dbReference>
<organism evidence="5 6">
    <name type="scientific">Emiliania huxleyi (strain CCMP1516)</name>
    <dbReference type="NCBI Taxonomy" id="280463"/>
    <lineage>
        <taxon>Eukaryota</taxon>
        <taxon>Haptista</taxon>
        <taxon>Haptophyta</taxon>
        <taxon>Prymnesiophyceae</taxon>
        <taxon>Isochrysidales</taxon>
        <taxon>Noelaerhabdaceae</taxon>
        <taxon>Emiliania</taxon>
    </lineage>
</organism>
<keyword evidence="1" id="KW-0677">Repeat</keyword>
<evidence type="ECO:0000256" key="3">
    <source>
        <dbReference type="SAM" id="MobiDB-lite"/>
    </source>
</evidence>
<dbReference type="Pfam" id="PF00651">
    <property type="entry name" value="BTB"/>
    <property type="match status" value="1"/>
</dbReference>
<dbReference type="PROSITE" id="PS51125">
    <property type="entry name" value="NHL"/>
    <property type="match status" value="3"/>
</dbReference>
<evidence type="ECO:0000313" key="6">
    <source>
        <dbReference type="Proteomes" id="UP000013827"/>
    </source>
</evidence>
<dbReference type="PROSITE" id="PS50097">
    <property type="entry name" value="BTB"/>
    <property type="match status" value="1"/>
</dbReference>
<dbReference type="PANTHER" id="PTHR46388">
    <property type="entry name" value="NHL REPEAT-CONTAINING PROTEIN 2"/>
    <property type="match status" value="1"/>
</dbReference>
<dbReference type="Gene3D" id="2.120.10.30">
    <property type="entry name" value="TolB, C-terminal domain"/>
    <property type="match status" value="3"/>
</dbReference>
<feature type="region of interest" description="Disordered" evidence="3">
    <location>
        <begin position="1"/>
        <end position="44"/>
    </location>
</feature>
<protein>
    <recommendedName>
        <fullName evidence="4">BTB domain-containing protein</fullName>
    </recommendedName>
</protein>
<dbReference type="InterPro" id="IPR000210">
    <property type="entry name" value="BTB/POZ_dom"/>
</dbReference>
<name>A0A0D3K8X8_EMIH1</name>
<sequence length="545" mass="56603">MASTEGSAVMVLPGGRSGPASRHRSPCQSPTTTTASCDAGTQPPSPEAIVSGDCGAALFNPCGLTASANGEVYVADTGHHRICVLKQGGMRVLAGSGARGFADGAGQDAAFAHPCGLAIDSEGTLYVADCGNHRIRRVTMDGVVTTIAGNGAAAHRDGQGRVASFYNPCGIAIDSNDVLYVADYSNNCVRVVSRGGVVATLSCHEDEAALDAPYGIAVSIFVSSYHSNSLAAISPDGQVSVLAGCGAAKHRDGSGKDAAFHAPNGLAIDSEGTLYVADSGNHCVRRVTLAGEVTTLAGTGQAAMSESQFNSPCGLCVSLLPGIGPALLITDRSNSCVRYLSVDALPPRRVAPSTLRQDLRRLLDGDSESVIEGEAVFEVEGRTLRASKAVMCVRSAHFRAMFTSGMRECSDDVVKVPGVAYAAFRSLVNYLFTDDLPRGMSAAHALELMMLANAYQLTRLEQLCEQALLLLLDRENASDIVAFAELIGACGLARASKRLIEGEQKDSSVADARAKSPRLSPPSSPLSPLDSSRMSCGETSPVEIC</sequence>
<dbReference type="eggNOG" id="KOG1426">
    <property type="taxonomic scope" value="Eukaryota"/>
</dbReference>
<dbReference type="Gene3D" id="3.30.710.10">
    <property type="entry name" value="Potassium Channel Kv1.1, Chain A"/>
    <property type="match status" value="1"/>
</dbReference>
<keyword evidence="6" id="KW-1185">Reference proteome</keyword>
<reference evidence="5" key="2">
    <citation type="submission" date="2024-10" db="UniProtKB">
        <authorList>
            <consortium name="EnsemblProtists"/>
        </authorList>
    </citation>
    <scope>IDENTIFICATION</scope>
</reference>
<feature type="region of interest" description="Disordered" evidence="3">
    <location>
        <begin position="503"/>
        <end position="545"/>
    </location>
</feature>
<dbReference type="STRING" id="2903.R1D9S1"/>
<feature type="compositionally biased region" description="Polar residues" evidence="3">
    <location>
        <begin position="26"/>
        <end position="36"/>
    </location>
</feature>
<dbReference type="GeneID" id="17277485"/>
<evidence type="ECO:0000256" key="1">
    <source>
        <dbReference type="ARBA" id="ARBA00022737"/>
    </source>
</evidence>
<dbReference type="PANTHER" id="PTHR46388:SF2">
    <property type="entry name" value="NHL REPEAT-CONTAINING PROTEIN 2"/>
    <property type="match status" value="1"/>
</dbReference>
<feature type="repeat" description="NHL" evidence="2">
    <location>
        <begin position="255"/>
        <end position="284"/>
    </location>
</feature>